<evidence type="ECO:0000313" key="1">
    <source>
        <dbReference type="EMBL" id="CAI6340394.1"/>
    </source>
</evidence>
<dbReference type="EMBL" id="CAOQHR010000010">
    <property type="protein sequence ID" value="CAI6340394.1"/>
    <property type="molecule type" value="Genomic_DNA"/>
</dbReference>
<evidence type="ECO:0000313" key="2">
    <source>
        <dbReference type="Proteomes" id="UP001152607"/>
    </source>
</evidence>
<proteinExistence type="predicted"/>
<protein>
    <submittedName>
        <fullName evidence="1">Uncharacterized protein</fullName>
    </submittedName>
</protein>
<comment type="caution">
    <text evidence="1">The sequence shown here is derived from an EMBL/GenBank/DDBJ whole genome shotgun (WGS) entry which is preliminary data.</text>
</comment>
<gene>
    <name evidence="1" type="ORF">PDIGIT_LOCUS13570</name>
</gene>
<keyword evidence="2" id="KW-1185">Reference proteome</keyword>
<dbReference type="AlphaFoldDB" id="A0A9W4US08"/>
<organism evidence="1 2">
    <name type="scientific">Periconia digitata</name>
    <dbReference type="NCBI Taxonomy" id="1303443"/>
    <lineage>
        <taxon>Eukaryota</taxon>
        <taxon>Fungi</taxon>
        <taxon>Dikarya</taxon>
        <taxon>Ascomycota</taxon>
        <taxon>Pezizomycotina</taxon>
        <taxon>Dothideomycetes</taxon>
        <taxon>Pleosporomycetidae</taxon>
        <taxon>Pleosporales</taxon>
        <taxon>Massarineae</taxon>
        <taxon>Periconiaceae</taxon>
        <taxon>Periconia</taxon>
    </lineage>
</organism>
<reference evidence="1" key="1">
    <citation type="submission" date="2023-01" db="EMBL/GenBank/DDBJ databases">
        <authorList>
            <person name="Van Ghelder C."/>
            <person name="Rancurel C."/>
        </authorList>
    </citation>
    <scope>NUCLEOTIDE SEQUENCE</scope>
    <source>
        <strain evidence="1">CNCM I-4278</strain>
    </source>
</reference>
<accession>A0A9W4US08</accession>
<sequence>MARIAKHFFLSSLCSASSRGRDSTAPWRPIKLPTGQTHQTCAKSNETAASDGCVWIGYRHHIGHVQMHPSRNSTILCTLTSFHPPTFQRPASATVSRSNLHHDSRCRVLHMYVSLASRSADDSRTPALRDTTALPSLTRSFRPYLRAIQTLAAARLAPRIASRHGDLLEQTSFFQASLIALRLLTASQPHSKRQRVSGCDLVVLQTSHACSHPCCPRILASFPAVS</sequence>
<dbReference type="Proteomes" id="UP001152607">
    <property type="component" value="Unassembled WGS sequence"/>
</dbReference>
<name>A0A9W4US08_9PLEO</name>